<protein>
    <submittedName>
        <fullName evidence="7">TetR/AcrR family transcriptional regulator</fullName>
    </submittedName>
</protein>
<name>A0A5C4JRE1_9HYPH</name>
<dbReference type="RefSeq" id="WP_138748238.1">
    <property type="nucleotide sequence ID" value="NZ_VCLB01000005.1"/>
</dbReference>
<gene>
    <name evidence="7" type="ORF">FF124_09340</name>
</gene>
<dbReference type="SUPFAM" id="SSF48498">
    <property type="entry name" value="Tetracyclin repressor-like, C-terminal domain"/>
    <property type="match status" value="1"/>
</dbReference>
<dbReference type="AlphaFoldDB" id="A0A5C4JRE1"/>
<dbReference type="SUPFAM" id="SSF46689">
    <property type="entry name" value="Homeodomain-like"/>
    <property type="match status" value="1"/>
</dbReference>
<organism evidence="7 8">
    <name type="scientific">Martelella lutilitoris</name>
    <dbReference type="NCBI Taxonomy" id="2583532"/>
    <lineage>
        <taxon>Bacteria</taxon>
        <taxon>Pseudomonadati</taxon>
        <taxon>Pseudomonadota</taxon>
        <taxon>Alphaproteobacteria</taxon>
        <taxon>Hyphomicrobiales</taxon>
        <taxon>Aurantimonadaceae</taxon>
        <taxon>Martelella</taxon>
    </lineage>
</organism>
<evidence type="ECO:0000256" key="4">
    <source>
        <dbReference type="PROSITE-ProRule" id="PRU00335"/>
    </source>
</evidence>
<keyword evidence="3" id="KW-0804">Transcription</keyword>
<evidence type="ECO:0000313" key="8">
    <source>
        <dbReference type="Proteomes" id="UP000307874"/>
    </source>
</evidence>
<dbReference type="GO" id="GO:0003700">
    <property type="term" value="F:DNA-binding transcription factor activity"/>
    <property type="evidence" value="ECO:0007669"/>
    <property type="project" value="TreeGrafter"/>
</dbReference>
<feature type="region of interest" description="Disordered" evidence="5">
    <location>
        <begin position="191"/>
        <end position="214"/>
    </location>
</feature>
<proteinExistence type="predicted"/>
<dbReference type="PROSITE" id="PS50977">
    <property type="entry name" value="HTH_TETR_2"/>
    <property type="match status" value="1"/>
</dbReference>
<dbReference type="Pfam" id="PF21597">
    <property type="entry name" value="TetR_C_43"/>
    <property type="match status" value="1"/>
</dbReference>
<dbReference type="Proteomes" id="UP000307874">
    <property type="component" value="Unassembled WGS sequence"/>
</dbReference>
<feature type="DNA-binding region" description="H-T-H motif" evidence="4">
    <location>
        <begin position="37"/>
        <end position="56"/>
    </location>
</feature>
<dbReference type="GO" id="GO:0000976">
    <property type="term" value="F:transcription cis-regulatory region binding"/>
    <property type="evidence" value="ECO:0007669"/>
    <property type="project" value="TreeGrafter"/>
</dbReference>
<dbReference type="InterPro" id="IPR009057">
    <property type="entry name" value="Homeodomain-like_sf"/>
</dbReference>
<evidence type="ECO:0000256" key="1">
    <source>
        <dbReference type="ARBA" id="ARBA00023015"/>
    </source>
</evidence>
<dbReference type="Gene3D" id="1.10.357.10">
    <property type="entry name" value="Tetracycline Repressor, domain 2"/>
    <property type="match status" value="1"/>
</dbReference>
<dbReference type="InterPro" id="IPR050109">
    <property type="entry name" value="HTH-type_TetR-like_transc_reg"/>
</dbReference>
<evidence type="ECO:0000256" key="3">
    <source>
        <dbReference type="ARBA" id="ARBA00023163"/>
    </source>
</evidence>
<keyword evidence="1" id="KW-0805">Transcription regulation</keyword>
<keyword evidence="2 4" id="KW-0238">DNA-binding</keyword>
<evidence type="ECO:0000259" key="6">
    <source>
        <dbReference type="PROSITE" id="PS50977"/>
    </source>
</evidence>
<dbReference type="PRINTS" id="PR00455">
    <property type="entry name" value="HTHTETR"/>
</dbReference>
<dbReference type="InterPro" id="IPR036271">
    <property type="entry name" value="Tet_transcr_reg_TetR-rel_C_sf"/>
</dbReference>
<feature type="domain" description="HTH tetR-type" evidence="6">
    <location>
        <begin position="15"/>
        <end position="74"/>
    </location>
</feature>
<dbReference type="PANTHER" id="PTHR30055:SF234">
    <property type="entry name" value="HTH-TYPE TRANSCRIPTIONAL REGULATOR BETI"/>
    <property type="match status" value="1"/>
</dbReference>
<dbReference type="InterPro" id="IPR049445">
    <property type="entry name" value="TetR_SbtR-like_C"/>
</dbReference>
<dbReference type="EMBL" id="VCLB01000005">
    <property type="protein sequence ID" value="TNB47792.1"/>
    <property type="molecule type" value="Genomic_DNA"/>
</dbReference>
<comment type="caution">
    <text evidence="7">The sequence shown here is derived from an EMBL/GenBank/DDBJ whole genome shotgun (WGS) entry which is preliminary data.</text>
</comment>
<dbReference type="Pfam" id="PF00440">
    <property type="entry name" value="TetR_N"/>
    <property type="match status" value="1"/>
</dbReference>
<dbReference type="PANTHER" id="PTHR30055">
    <property type="entry name" value="HTH-TYPE TRANSCRIPTIONAL REGULATOR RUTR"/>
    <property type="match status" value="1"/>
</dbReference>
<sequence length="214" mass="22862">MAGRSSERSVRADAQRNIETLVRTARDVFTTSGVEAPMREIAEKAGVGVGTIYRNFPQRSDLIAAVFRSEVDACADAAASLAEAYPPAEALDRWMQRYVDFIVAKRGLAAALHSGDPAFEALPAYFDSRFEPALQRLLDAAVAAGEIRPDANPYDLLRAVASLCMPSSDGNPAAARRLVALLVDGLRYRAAGQQGAAGPSHKPEESVSQSGRNT</sequence>
<reference evidence="7 8" key="2">
    <citation type="submission" date="2019-06" db="EMBL/GenBank/DDBJ databases">
        <title>Martelella lutilitoris sp. nov., isolated from a tidal mudflat.</title>
        <authorList>
            <person name="Kim Y.-J."/>
        </authorList>
    </citation>
    <scope>NUCLEOTIDE SEQUENCE [LARGE SCALE GENOMIC DNA]</scope>
    <source>
        <strain evidence="7 8">GH2-6</strain>
    </source>
</reference>
<keyword evidence="8" id="KW-1185">Reference proteome</keyword>
<evidence type="ECO:0000256" key="2">
    <source>
        <dbReference type="ARBA" id="ARBA00023125"/>
    </source>
</evidence>
<evidence type="ECO:0000256" key="5">
    <source>
        <dbReference type="SAM" id="MobiDB-lite"/>
    </source>
</evidence>
<dbReference type="InterPro" id="IPR001647">
    <property type="entry name" value="HTH_TetR"/>
</dbReference>
<dbReference type="OrthoDB" id="9795011at2"/>
<accession>A0A5C4JRE1</accession>
<reference evidence="7 8" key="1">
    <citation type="submission" date="2019-05" db="EMBL/GenBank/DDBJ databases">
        <authorList>
            <person name="Lee S.D."/>
        </authorList>
    </citation>
    <scope>NUCLEOTIDE SEQUENCE [LARGE SCALE GENOMIC DNA]</scope>
    <source>
        <strain evidence="7 8">GH2-6</strain>
    </source>
</reference>
<evidence type="ECO:0000313" key="7">
    <source>
        <dbReference type="EMBL" id="TNB47792.1"/>
    </source>
</evidence>